<keyword evidence="1" id="KW-1133">Transmembrane helix</keyword>
<keyword evidence="3" id="KW-1185">Reference proteome</keyword>
<dbReference type="Proteomes" id="UP000724874">
    <property type="component" value="Unassembled WGS sequence"/>
</dbReference>
<dbReference type="PANTHER" id="PTHR12303:SF13">
    <property type="match status" value="1"/>
</dbReference>
<dbReference type="EMBL" id="JADNYJ010000004">
    <property type="protein sequence ID" value="KAF8911584.1"/>
    <property type="molecule type" value="Genomic_DNA"/>
</dbReference>
<name>A0A9P5NZ43_GYMJU</name>
<dbReference type="SMART" id="SM01296">
    <property type="entry name" value="N2227"/>
    <property type="match status" value="1"/>
</dbReference>
<dbReference type="InterPro" id="IPR012901">
    <property type="entry name" value="CARME"/>
</dbReference>
<dbReference type="Pfam" id="PF07942">
    <property type="entry name" value="CARME"/>
    <property type="match status" value="1"/>
</dbReference>
<organism evidence="2 3">
    <name type="scientific">Gymnopilus junonius</name>
    <name type="common">Spectacular rustgill mushroom</name>
    <name type="synonym">Gymnopilus spectabilis subsp. junonius</name>
    <dbReference type="NCBI Taxonomy" id="109634"/>
    <lineage>
        <taxon>Eukaryota</taxon>
        <taxon>Fungi</taxon>
        <taxon>Dikarya</taxon>
        <taxon>Basidiomycota</taxon>
        <taxon>Agaricomycotina</taxon>
        <taxon>Agaricomycetes</taxon>
        <taxon>Agaricomycetidae</taxon>
        <taxon>Agaricales</taxon>
        <taxon>Agaricineae</taxon>
        <taxon>Hymenogastraceae</taxon>
        <taxon>Gymnopilus</taxon>
    </lineage>
</organism>
<feature type="transmembrane region" description="Helical" evidence="1">
    <location>
        <begin position="6"/>
        <end position="32"/>
    </location>
</feature>
<dbReference type="Gene3D" id="3.40.50.150">
    <property type="entry name" value="Vaccinia Virus protein VP39"/>
    <property type="match status" value="1"/>
</dbReference>
<protein>
    <submittedName>
        <fullName evidence="2">N2227-like protein-domain-containing protein</fullName>
    </submittedName>
</protein>
<evidence type="ECO:0000256" key="1">
    <source>
        <dbReference type="SAM" id="Phobius"/>
    </source>
</evidence>
<sequence length="413" mass="47152">MSFSDLRFIIASDVLLACFFPLLVLVIGYRYFPTFSFAELRDIISLHPRVNPGYGHFSLQRAYHSFVQYPRLSAAELNQMRATYAALGRANKHIGYKIRYPRKLDRLRDVTELNAVITDAIVELALDEFPSLHDIPTSSTNSTDLGRVRESLKHFVRDWSEEGSQERARIFAPILGVLQMVKAKDRASMKVLVPGCGLGRLAWDISQLGFNTTANELSFFMTLAFRLLLSPKTTASVNEHTLHPYAHWFSHQRSNDSLFRPISFPDVIPRLGPSFRLIEENFMKLSIPSPERNTLSWSRDHKYLDGYDYIITLFFIDTSLDVLATMAHIYNLLRPGGMWINLGPLLWAGGGQAKIELSLEEVLQAAEEIGFIIETEDSGPTARRTVECEYTGDKKAMMRWIYKAEFWVARKSK</sequence>
<dbReference type="AlphaFoldDB" id="A0A9P5NZ43"/>
<keyword evidence="1" id="KW-0472">Membrane</keyword>
<dbReference type="SUPFAM" id="SSF53335">
    <property type="entry name" value="S-adenosyl-L-methionine-dependent methyltransferases"/>
    <property type="match status" value="1"/>
</dbReference>
<keyword evidence="1" id="KW-0812">Transmembrane</keyword>
<dbReference type="GO" id="GO:0008757">
    <property type="term" value="F:S-adenosylmethionine-dependent methyltransferase activity"/>
    <property type="evidence" value="ECO:0007669"/>
    <property type="project" value="InterPro"/>
</dbReference>
<evidence type="ECO:0000313" key="3">
    <source>
        <dbReference type="Proteomes" id="UP000724874"/>
    </source>
</evidence>
<evidence type="ECO:0000313" key="2">
    <source>
        <dbReference type="EMBL" id="KAF8911584.1"/>
    </source>
</evidence>
<proteinExistence type="predicted"/>
<comment type="caution">
    <text evidence="2">The sequence shown here is derived from an EMBL/GenBank/DDBJ whole genome shotgun (WGS) entry which is preliminary data.</text>
</comment>
<dbReference type="InterPro" id="IPR029063">
    <property type="entry name" value="SAM-dependent_MTases_sf"/>
</dbReference>
<dbReference type="PANTHER" id="PTHR12303">
    <property type="entry name" value="CARNOSINE N-METHYLTRANSFERASE"/>
    <property type="match status" value="1"/>
</dbReference>
<reference evidence="2" key="1">
    <citation type="submission" date="2020-11" db="EMBL/GenBank/DDBJ databases">
        <authorList>
            <consortium name="DOE Joint Genome Institute"/>
            <person name="Ahrendt S."/>
            <person name="Riley R."/>
            <person name="Andreopoulos W."/>
            <person name="LaButti K."/>
            <person name="Pangilinan J."/>
            <person name="Ruiz-duenas F.J."/>
            <person name="Barrasa J.M."/>
            <person name="Sanchez-Garcia M."/>
            <person name="Camarero S."/>
            <person name="Miyauchi S."/>
            <person name="Serrano A."/>
            <person name="Linde D."/>
            <person name="Babiker R."/>
            <person name="Drula E."/>
            <person name="Ayuso-Fernandez I."/>
            <person name="Pacheco R."/>
            <person name="Padilla G."/>
            <person name="Ferreira P."/>
            <person name="Barriuso J."/>
            <person name="Kellner H."/>
            <person name="Castanera R."/>
            <person name="Alfaro M."/>
            <person name="Ramirez L."/>
            <person name="Pisabarro A.G."/>
            <person name="Kuo A."/>
            <person name="Tritt A."/>
            <person name="Lipzen A."/>
            <person name="He G."/>
            <person name="Yan M."/>
            <person name="Ng V."/>
            <person name="Cullen D."/>
            <person name="Martin F."/>
            <person name="Rosso M.-N."/>
            <person name="Henrissat B."/>
            <person name="Hibbett D."/>
            <person name="Martinez A.T."/>
            <person name="Grigoriev I.V."/>
        </authorList>
    </citation>
    <scope>NUCLEOTIDE SEQUENCE</scope>
    <source>
        <strain evidence="2">AH 44721</strain>
    </source>
</reference>
<accession>A0A9P5NZ43</accession>
<dbReference type="OrthoDB" id="978at2759"/>
<gene>
    <name evidence="2" type="ORF">CPB84DRAFT_1671633</name>
</gene>